<dbReference type="InterPro" id="IPR011989">
    <property type="entry name" value="ARM-like"/>
</dbReference>
<evidence type="ECO:0000256" key="5">
    <source>
        <dbReference type="PROSITE-ProRule" id="PRU00259"/>
    </source>
</evidence>
<evidence type="ECO:0000256" key="4">
    <source>
        <dbReference type="PROSITE-ProRule" id="PRU00103"/>
    </source>
</evidence>
<evidence type="ECO:0000256" key="1">
    <source>
        <dbReference type="ARBA" id="ARBA00010394"/>
    </source>
</evidence>
<dbReference type="PANTHER" id="PTHR23316">
    <property type="entry name" value="IMPORTIN ALPHA"/>
    <property type="match status" value="1"/>
</dbReference>
<dbReference type="Gene3D" id="1.25.10.10">
    <property type="entry name" value="Leucine-rich Repeat Variant"/>
    <property type="match status" value="2"/>
</dbReference>
<accession>A0ABD2M7M2</accession>
<evidence type="ECO:0000256" key="2">
    <source>
        <dbReference type="ARBA" id="ARBA00022448"/>
    </source>
</evidence>
<gene>
    <name evidence="6" type="ORF">niasHT_006588</name>
</gene>
<proteinExistence type="inferred from homology"/>
<dbReference type="Pfam" id="PF00514">
    <property type="entry name" value="Arm"/>
    <property type="match status" value="3"/>
</dbReference>
<dbReference type="PROSITE" id="PS50077">
    <property type="entry name" value="HEAT_REPEAT"/>
    <property type="match status" value="1"/>
</dbReference>
<evidence type="ECO:0000256" key="3">
    <source>
        <dbReference type="ARBA" id="ARBA00022927"/>
    </source>
</evidence>
<dbReference type="AlphaFoldDB" id="A0ABD2M7M2"/>
<protein>
    <submittedName>
        <fullName evidence="6">Uncharacterized protein</fullName>
    </submittedName>
</protein>
<dbReference type="EMBL" id="JBICBT010000099">
    <property type="protein sequence ID" value="KAL3123509.1"/>
    <property type="molecule type" value="Genomic_DNA"/>
</dbReference>
<dbReference type="PROSITE" id="PS50176">
    <property type="entry name" value="ARM_REPEAT"/>
    <property type="match status" value="1"/>
</dbReference>
<dbReference type="InterPro" id="IPR000225">
    <property type="entry name" value="Armadillo"/>
</dbReference>
<keyword evidence="7" id="KW-1185">Reference proteome</keyword>
<sequence length="236" mass="25612">MTKFHVVVAGILLTFVMHTIQMKFSLRMPLKKDNNNEGAGRSNGIYIKIKQILGQAKSADPIKRLAAIRRAQSLLSTSNGPNELPIDEFILAGCLPIFLDCLKDNNSDDVKLAALSTLANIAGAGTAEQRRAAIGAGALPHFVRLLDSANIDLCRHAIRAVFNLAIMDRSTSFSSRSIVAAGAVPRLVNLLGSPVDGVRQKAVAVLCIIIETLPEFDFSFILLDKIEIMVNKYMLV</sequence>
<feature type="repeat" description="ARM" evidence="5">
    <location>
        <begin position="137"/>
        <end position="165"/>
    </location>
</feature>
<name>A0ABD2M7M2_9BILA</name>
<dbReference type="Proteomes" id="UP001620626">
    <property type="component" value="Unassembled WGS sequence"/>
</dbReference>
<dbReference type="GO" id="GO:0015031">
    <property type="term" value="P:protein transport"/>
    <property type="evidence" value="ECO:0007669"/>
    <property type="project" value="UniProtKB-KW"/>
</dbReference>
<dbReference type="InterPro" id="IPR016024">
    <property type="entry name" value="ARM-type_fold"/>
</dbReference>
<comment type="caution">
    <text evidence="6">The sequence shown here is derived from an EMBL/GenBank/DDBJ whole genome shotgun (WGS) entry which is preliminary data.</text>
</comment>
<dbReference type="InterPro" id="IPR021133">
    <property type="entry name" value="HEAT_type_2"/>
</dbReference>
<organism evidence="6 7">
    <name type="scientific">Heterodera trifolii</name>
    <dbReference type="NCBI Taxonomy" id="157864"/>
    <lineage>
        <taxon>Eukaryota</taxon>
        <taxon>Metazoa</taxon>
        <taxon>Ecdysozoa</taxon>
        <taxon>Nematoda</taxon>
        <taxon>Chromadorea</taxon>
        <taxon>Rhabditida</taxon>
        <taxon>Tylenchina</taxon>
        <taxon>Tylenchomorpha</taxon>
        <taxon>Tylenchoidea</taxon>
        <taxon>Heteroderidae</taxon>
        <taxon>Heteroderinae</taxon>
        <taxon>Heterodera</taxon>
    </lineage>
</organism>
<comment type="similarity">
    <text evidence="1">Belongs to the importin alpha family.</text>
</comment>
<dbReference type="SUPFAM" id="SSF48371">
    <property type="entry name" value="ARM repeat"/>
    <property type="match status" value="1"/>
</dbReference>
<dbReference type="SMART" id="SM00185">
    <property type="entry name" value="ARM"/>
    <property type="match status" value="3"/>
</dbReference>
<reference evidence="6 7" key="1">
    <citation type="submission" date="2024-10" db="EMBL/GenBank/DDBJ databases">
        <authorList>
            <person name="Kim D."/>
        </authorList>
    </citation>
    <scope>NUCLEOTIDE SEQUENCE [LARGE SCALE GENOMIC DNA]</scope>
    <source>
        <strain evidence="6">BH-2024</strain>
    </source>
</reference>
<evidence type="ECO:0000313" key="7">
    <source>
        <dbReference type="Proteomes" id="UP001620626"/>
    </source>
</evidence>
<keyword evidence="3" id="KW-0653">Protein transport</keyword>
<keyword evidence="2" id="KW-0813">Transport</keyword>
<feature type="repeat" description="HEAT" evidence="4">
    <location>
        <begin position="94"/>
        <end position="132"/>
    </location>
</feature>
<evidence type="ECO:0000313" key="6">
    <source>
        <dbReference type="EMBL" id="KAL3123509.1"/>
    </source>
</evidence>